<gene>
    <name evidence="5" type="ordered locus">Caul_4152</name>
</gene>
<feature type="chain" id="PRO_5002755659" description="Proteinase inhibitor I42 chagasin domain-containing protein" evidence="3">
    <location>
        <begin position="25"/>
        <end position="132"/>
    </location>
</feature>
<dbReference type="OrthoDB" id="7872263at2"/>
<proteinExistence type="predicted"/>
<evidence type="ECO:0000256" key="1">
    <source>
        <dbReference type="ARBA" id="ARBA00022690"/>
    </source>
</evidence>
<dbReference type="PROSITE" id="PS51257">
    <property type="entry name" value="PROKAR_LIPOPROTEIN"/>
    <property type="match status" value="1"/>
</dbReference>
<dbReference type="EMBL" id="CP000927">
    <property type="protein sequence ID" value="ABZ73276.1"/>
    <property type="molecule type" value="Genomic_DNA"/>
</dbReference>
<keyword evidence="2" id="KW-0789">Thiol protease inhibitor</keyword>
<dbReference type="Gene3D" id="2.60.40.2020">
    <property type="match status" value="1"/>
</dbReference>
<dbReference type="HOGENOM" id="CLU_102057_1_0_5"/>
<dbReference type="Pfam" id="PF09394">
    <property type="entry name" value="Inhibitor_I42"/>
    <property type="match status" value="1"/>
</dbReference>
<dbReference type="AlphaFoldDB" id="B0SXR4"/>
<organism evidence="5">
    <name type="scientific">Caulobacter sp. (strain K31)</name>
    <dbReference type="NCBI Taxonomy" id="366602"/>
    <lineage>
        <taxon>Bacteria</taxon>
        <taxon>Pseudomonadati</taxon>
        <taxon>Pseudomonadota</taxon>
        <taxon>Alphaproteobacteria</taxon>
        <taxon>Caulobacterales</taxon>
        <taxon>Caulobacteraceae</taxon>
        <taxon>Caulobacter</taxon>
    </lineage>
</organism>
<name>B0SXR4_CAUSK</name>
<protein>
    <recommendedName>
        <fullName evidence="4">Proteinase inhibitor I42 chagasin domain-containing protein</fullName>
    </recommendedName>
</protein>
<sequence precursor="true">MKTLSALALPLVLGVLSLGACATAAPPPPPLTVTEAQAGPVALARGQALEIVLPLNAGTGYAWRLDREAPALILNGGSSRITETDRPGGPVATIFSYQGAGRGKAELSFTLKRPWEPDRPGDRKAVFQVKVR</sequence>
<keyword evidence="3" id="KW-0732">Signal</keyword>
<evidence type="ECO:0000256" key="3">
    <source>
        <dbReference type="SAM" id="SignalP"/>
    </source>
</evidence>
<feature type="signal peptide" evidence="3">
    <location>
        <begin position="1"/>
        <end position="24"/>
    </location>
</feature>
<feature type="domain" description="Proteinase inhibitor I42 chagasin" evidence="4">
    <location>
        <begin position="44"/>
        <end position="131"/>
    </location>
</feature>
<dbReference type="STRING" id="366602.Caul_4152"/>
<reference evidence="5" key="1">
    <citation type="submission" date="2008-01" db="EMBL/GenBank/DDBJ databases">
        <title>Complete sequence of chromosome of Caulobacter sp. K31.</title>
        <authorList>
            <consortium name="US DOE Joint Genome Institute"/>
            <person name="Copeland A."/>
            <person name="Lucas S."/>
            <person name="Lapidus A."/>
            <person name="Barry K."/>
            <person name="Glavina del Rio T."/>
            <person name="Dalin E."/>
            <person name="Tice H."/>
            <person name="Pitluck S."/>
            <person name="Bruce D."/>
            <person name="Goodwin L."/>
            <person name="Thompson L.S."/>
            <person name="Brettin T."/>
            <person name="Detter J.C."/>
            <person name="Han C."/>
            <person name="Schmutz J."/>
            <person name="Larimer F."/>
            <person name="Land M."/>
            <person name="Hauser L."/>
            <person name="Kyrpides N."/>
            <person name="Kim E."/>
            <person name="Stephens C."/>
            <person name="Richardson P."/>
        </authorList>
    </citation>
    <scope>NUCLEOTIDE SEQUENCE [LARGE SCALE GENOMIC DNA]</scope>
    <source>
        <strain evidence="5">K31</strain>
    </source>
</reference>
<evidence type="ECO:0000256" key="2">
    <source>
        <dbReference type="ARBA" id="ARBA00022704"/>
    </source>
</evidence>
<keyword evidence="1" id="KW-0646">Protease inhibitor</keyword>
<accession>B0SXR4</accession>
<evidence type="ECO:0000259" key="4">
    <source>
        <dbReference type="Pfam" id="PF09394"/>
    </source>
</evidence>
<dbReference type="SUPFAM" id="SSF141066">
    <property type="entry name" value="ICP-like"/>
    <property type="match status" value="1"/>
</dbReference>
<dbReference type="GO" id="GO:0004869">
    <property type="term" value="F:cysteine-type endopeptidase inhibitor activity"/>
    <property type="evidence" value="ECO:0007669"/>
    <property type="project" value="UniProtKB-KW"/>
</dbReference>
<dbReference type="InterPro" id="IPR018990">
    <property type="entry name" value="Prot_inh_I42_chagasin"/>
</dbReference>
<dbReference type="InterPro" id="IPR036331">
    <property type="entry name" value="Chagasin-like_sf"/>
</dbReference>
<evidence type="ECO:0000313" key="5">
    <source>
        <dbReference type="EMBL" id="ABZ73276.1"/>
    </source>
</evidence>
<dbReference type="KEGG" id="cak:Caul_4152"/>